<keyword evidence="2 6" id="KW-0812">Transmembrane</keyword>
<dbReference type="InterPro" id="IPR013525">
    <property type="entry name" value="ABC2_TM"/>
</dbReference>
<keyword evidence="4 6" id="KW-0472">Membrane</keyword>
<feature type="transmembrane region" description="Helical" evidence="6">
    <location>
        <begin position="317"/>
        <end position="338"/>
    </location>
</feature>
<sequence length="468" mass="51533">MKKEWKKILASPKILVVLFIIQCIPIIYTSVFVGSMWDPYGNTEQLPVAVVNEDEAADFEGEEVAVGADTVENLRDNEKFDWHFPSQKEAAEGLKNGDYFLVVTIPESFSQKAVTVFDEKPEKPEITYETNPGYSMTGEIIAGRGSEKVTEEVSGQLQSSYTEAWTTAINDMKEGYSQNEEKLAAMEEKLAQLKEASAGLADNLQAQAPAAGAQAGELNKAIAELEKGIGQLKEAQSSALEEAGSLNLKEGNTSQFLNPISINEESMTEVENYGSGFTPYILSISLFIGAIAFHVFYSMNDTLREGMRGWTGKLSVVTMQAIMQALIAALVLDFFMHVEIGDRLLFYNMTVLTSLTFMMGITLLVSSLGNIGRFLAVLFLVFQIGTSAGTFPIKVSSAIFQKLHEFSPMTYSIKGMREAMFDFTGSVAPGEILFILGILSLVLTILWAAVFQLFHKRPDLHEKMENAV</sequence>
<dbReference type="Pfam" id="PF12698">
    <property type="entry name" value="ABC2_membrane_3"/>
    <property type="match status" value="1"/>
</dbReference>
<keyword evidence="3 6" id="KW-1133">Transmembrane helix</keyword>
<feature type="coiled-coil region" evidence="5">
    <location>
        <begin position="169"/>
        <end position="235"/>
    </location>
</feature>
<protein>
    <submittedName>
        <fullName evidence="8">YhgE/Pip N-terminal domain-containing protein/YhgE/Pip C-terminal domain-containing protein</fullName>
    </submittedName>
</protein>
<organism evidence="8 9">
    <name type="scientific">Salimicrobium album</name>
    <dbReference type="NCBI Taxonomy" id="50717"/>
    <lineage>
        <taxon>Bacteria</taxon>
        <taxon>Bacillati</taxon>
        <taxon>Bacillota</taxon>
        <taxon>Bacilli</taxon>
        <taxon>Bacillales</taxon>
        <taxon>Bacillaceae</taxon>
        <taxon>Salimicrobium</taxon>
    </lineage>
</organism>
<keyword evidence="5" id="KW-0175">Coiled coil</keyword>
<evidence type="ECO:0000313" key="9">
    <source>
        <dbReference type="Proteomes" id="UP000198647"/>
    </source>
</evidence>
<dbReference type="RefSeq" id="WP_093106834.1">
    <property type="nucleotide sequence ID" value="NZ_FNOS01000003.1"/>
</dbReference>
<keyword evidence="9" id="KW-1185">Reference proteome</keyword>
<dbReference type="Gene3D" id="3.40.1710.10">
    <property type="entry name" value="abc type-2 transporter like domain"/>
    <property type="match status" value="1"/>
</dbReference>
<dbReference type="PANTHER" id="PTHR43077:SF5">
    <property type="entry name" value="PHAGE INFECTION PROTEIN"/>
    <property type="match status" value="1"/>
</dbReference>
<gene>
    <name evidence="8" type="ORF">SAMN04488081_1525</name>
</gene>
<name>A0A1H3F791_9BACI</name>
<feature type="transmembrane region" description="Helical" evidence="6">
    <location>
        <begin position="432"/>
        <end position="454"/>
    </location>
</feature>
<evidence type="ECO:0000313" key="8">
    <source>
        <dbReference type="EMBL" id="SDX86208.1"/>
    </source>
</evidence>
<feature type="domain" description="ABC-2 type transporter transmembrane" evidence="7">
    <location>
        <begin position="17"/>
        <end position="448"/>
    </location>
</feature>
<dbReference type="EMBL" id="FNOS01000003">
    <property type="protein sequence ID" value="SDX86208.1"/>
    <property type="molecule type" value="Genomic_DNA"/>
</dbReference>
<dbReference type="Proteomes" id="UP000198647">
    <property type="component" value="Unassembled WGS sequence"/>
</dbReference>
<accession>A0A1H3F791</accession>
<proteinExistence type="predicted"/>
<reference evidence="8 9" key="1">
    <citation type="submission" date="2016-10" db="EMBL/GenBank/DDBJ databases">
        <authorList>
            <person name="Varghese N."/>
            <person name="Submissions S."/>
        </authorList>
    </citation>
    <scope>NUCLEOTIDE SEQUENCE [LARGE SCALE GENOMIC DNA]</scope>
    <source>
        <strain evidence="8 9">DSM 20748</strain>
    </source>
</reference>
<evidence type="ECO:0000256" key="2">
    <source>
        <dbReference type="ARBA" id="ARBA00022692"/>
    </source>
</evidence>
<evidence type="ECO:0000256" key="5">
    <source>
        <dbReference type="SAM" id="Coils"/>
    </source>
</evidence>
<comment type="caution">
    <text evidence="8">The sequence shown here is derived from an EMBL/GenBank/DDBJ whole genome shotgun (WGS) entry which is preliminary data.</text>
</comment>
<dbReference type="SUPFAM" id="SSF58100">
    <property type="entry name" value="Bacterial hemolysins"/>
    <property type="match status" value="1"/>
</dbReference>
<dbReference type="PANTHER" id="PTHR43077">
    <property type="entry name" value="TRANSPORT PERMEASE YVFS-RELATED"/>
    <property type="match status" value="1"/>
</dbReference>
<feature type="transmembrane region" description="Helical" evidence="6">
    <location>
        <begin position="344"/>
        <end position="365"/>
    </location>
</feature>
<dbReference type="InterPro" id="IPR051328">
    <property type="entry name" value="T7SS_ABC-Transporter"/>
</dbReference>
<feature type="transmembrane region" description="Helical" evidence="6">
    <location>
        <begin position="277"/>
        <end position="297"/>
    </location>
</feature>
<evidence type="ECO:0000256" key="3">
    <source>
        <dbReference type="ARBA" id="ARBA00022989"/>
    </source>
</evidence>
<feature type="transmembrane region" description="Helical" evidence="6">
    <location>
        <begin position="374"/>
        <end position="393"/>
    </location>
</feature>
<feature type="transmembrane region" description="Helical" evidence="6">
    <location>
        <begin position="12"/>
        <end position="37"/>
    </location>
</feature>
<evidence type="ECO:0000256" key="1">
    <source>
        <dbReference type="ARBA" id="ARBA00004141"/>
    </source>
</evidence>
<evidence type="ECO:0000256" key="4">
    <source>
        <dbReference type="ARBA" id="ARBA00023136"/>
    </source>
</evidence>
<dbReference type="NCBIfam" id="TIGR03061">
    <property type="entry name" value="pip_yhgE_Nterm"/>
    <property type="match status" value="1"/>
</dbReference>
<dbReference type="NCBIfam" id="TIGR03062">
    <property type="entry name" value="pip_yhgE_Cterm"/>
    <property type="match status" value="1"/>
</dbReference>
<evidence type="ECO:0000259" key="7">
    <source>
        <dbReference type="Pfam" id="PF12698"/>
    </source>
</evidence>
<comment type="subcellular location">
    <subcellularLocation>
        <location evidence="1">Membrane</location>
        <topology evidence="1">Multi-pass membrane protein</topology>
    </subcellularLocation>
</comment>
<dbReference type="InterPro" id="IPR017500">
    <property type="entry name" value="Phage_infect_YhgE_N"/>
</dbReference>
<dbReference type="InterPro" id="IPR017501">
    <property type="entry name" value="Phage_infect_YhgE_C"/>
</dbReference>
<evidence type="ECO:0000256" key="6">
    <source>
        <dbReference type="SAM" id="Phobius"/>
    </source>
</evidence>